<proteinExistence type="predicted"/>
<dbReference type="AlphaFoldDB" id="A0A4R5TQ20"/>
<comment type="caution">
    <text evidence="1">The sequence shown here is derived from an EMBL/GenBank/DDBJ whole genome shotgun (WGS) entry which is preliminary data.</text>
</comment>
<accession>A0A4R5TQ20</accession>
<evidence type="ECO:0000313" key="1">
    <source>
        <dbReference type="EMBL" id="TDK21522.1"/>
    </source>
</evidence>
<reference evidence="1 2" key="1">
    <citation type="submission" date="2019-03" db="EMBL/GenBank/DDBJ databases">
        <title>Luteimonas zhaokaii sp.nov., isolated from the rectal contents of Plateau pika in Yushu, Qinghai Province, China.</title>
        <authorList>
            <person name="Zhang G."/>
        </authorList>
    </citation>
    <scope>NUCLEOTIDE SEQUENCE [LARGE SCALE GENOMIC DNA]</scope>
    <source>
        <strain evidence="1 2">B9</strain>
    </source>
</reference>
<evidence type="ECO:0000313" key="2">
    <source>
        <dbReference type="Proteomes" id="UP000294796"/>
    </source>
</evidence>
<dbReference type="OrthoDB" id="6026512at2"/>
<dbReference type="RefSeq" id="WP_133323377.1">
    <property type="nucleotide sequence ID" value="NZ_SMTF01000016.1"/>
</dbReference>
<gene>
    <name evidence="1" type="ORF">E2F46_14915</name>
</gene>
<protein>
    <submittedName>
        <fullName evidence="1">Uncharacterized protein</fullName>
    </submittedName>
</protein>
<sequence>MSMIDANTEHQAVTRLFELSSQGDVDNLEFAQLDALIYQRLQQTYHVSEADRSGERMLPLG</sequence>
<dbReference type="EMBL" id="SMTF01000016">
    <property type="protein sequence ID" value="TDK21522.1"/>
    <property type="molecule type" value="Genomic_DNA"/>
</dbReference>
<dbReference type="Proteomes" id="UP000294796">
    <property type="component" value="Unassembled WGS sequence"/>
</dbReference>
<keyword evidence="2" id="KW-1185">Reference proteome</keyword>
<name>A0A4R5TQ20_9GAMM</name>
<organism evidence="1 2">
    <name type="scientific">Luteimonas aestuarii</name>
    <dbReference type="NCBI Taxonomy" id="453837"/>
    <lineage>
        <taxon>Bacteria</taxon>
        <taxon>Pseudomonadati</taxon>
        <taxon>Pseudomonadota</taxon>
        <taxon>Gammaproteobacteria</taxon>
        <taxon>Lysobacterales</taxon>
        <taxon>Lysobacteraceae</taxon>
        <taxon>Luteimonas</taxon>
    </lineage>
</organism>